<dbReference type="EMBL" id="LT630287">
    <property type="protein sequence ID" value="SFV40603.1"/>
    <property type="molecule type" value="Genomic_DNA"/>
</dbReference>
<evidence type="ECO:0000256" key="6">
    <source>
        <dbReference type="PIRSR" id="PIRSR602678-1"/>
    </source>
</evidence>
<feature type="binding site" evidence="6">
    <location>
        <position position="334"/>
    </location>
    <ligand>
        <name>a divalent metal cation</name>
        <dbReference type="ChEBI" id="CHEBI:60240"/>
        <label>1</label>
    </ligand>
</feature>
<comment type="subunit">
    <text evidence="2">Homohexamer.</text>
</comment>
<reference evidence="10" key="2">
    <citation type="submission" date="2016-11" db="EMBL/GenBank/DDBJ databases">
        <authorList>
            <person name="Papadimitriou K."/>
        </authorList>
    </citation>
    <scope>NUCLEOTIDE SEQUENCE [LARGE SCALE GENOMIC DNA]</scope>
    <source>
        <strain evidence="10">ACA-DC 1533</strain>
    </source>
</reference>
<dbReference type="InterPro" id="IPR017221">
    <property type="entry name" value="DUF34/NIF3_bac"/>
</dbReference>
<evidence type="ECO:0000256" key="3">
    <source>
        <dbReference type="ARBA" id="ARBA00022112"/>
    </source>
</evidence>
<dbReference type="KEGG" id="laca:LAC1533_1183"/>
<dbReference type="Proteomes" id="UP000190935">
    <property type="component" value="Chromosome I"/>
</dbReference>
<accession>A0A0R2JLM5</accession>
<comment type="similarity">
    <text evidence="1 5">Belongs to the GTP cyclohydrolase I type 2/NIF3 family.</text>
</comment>
<dbReference type="SUPFAM" id="SSF102705">
    <property type="entry name" value="NIF3 (NGG1p interacting factor 3)-like"/>
    <property type="match status" value="1"/>
</dbReference>
<dbReference type="Pfam" id="PF01784">
    <property type="entry name" value="DUF34_NIF3"/>
    <property type="match status" value="1"/>
</dbReference>
<feature type="binding site" evidence="6">
    <location>
        <position position="66"/>
    </location>
    <ligand>
        <name>a divalent metal cation</name>
        <dbReference type="ChEBI" id="CHEBI:60240"/>
        <label>1</label>
    </ligand>
</feature>
<dbReference type="PIRSF" id="PIRSF037489">
    <property type="entry name" value="UCP037489_NIF3_YqfO"/>
    <property type="match status" value="1"/>
</dbReference>
<dbReference type="Proteomes" id="UP000051491">
    <property type="component" value="Unassembled WGS sequence"/>
</dbReference>
<dbReference type="InterPro" id="IPR036069">
    <property type="entry name" value="DUF34/NIF3_sf"/>
</dbReference>
<proteinExistence type="inferred from homology"/>
<dbReference type="GO" id="GO:0046872">
    <property type="term" value="F:metal ion binding"/>
    <property type="evidence" value="ECO:0007669"/>
    <property type="project" value="UniProtKB-UniRule"/>
</dbReference>
<protein>
    <recommendedName>
        <fullName evidence="3 5">GTP cyclohydrolase 1 type 2 homolog</fullName>
    </recommendedName>
</protein>
<keyword evidence="4 5" id="KW-0479">Metal-binding</keyword>
<dbReference type="OrthoDB" id="9792792at2"/>
<feature type="binding site" evidence="6">
    <location>
        <position position="65"/>
    </location>
    <ligand>
        <name>a divalent metal cation</name>
        <dbReference type="ChEBI" id="CHEBI:60240"/>
        <label>1</label>
    </ligand>
</feature>
<dbReference type="AlphaFoldDB" id="A0A0R2JLM5"/>
<dbReference type="STRING" id="89059.LAC1533_1183"/>
<dbReference type="PANTHER" id="PTHR13799:SF14">
    <property type="entry name" value="GTP CYCLOHYDROLASE 1 TYPE 2 HOMOLOG"/>
    <property type="match status" value="1"/>
</dbReference>
<evidence type="ECO:0000313" key="8">
    <source>
        <dbReference type="EMBL" id="SFV40603.1"/>
    </source>
</evidence>
<evidence type="ECO:0000313" key="10">
    <source>
        <dbReference type="Proteomes" id="UP000190935"/>
    </source>
</evidence>
<organism evidence="7 9">
    <name type="scientific">Ligilactobacillus acidipiscis</name>
    <dbReference type="NCBI Taxonomy" id="89059"/>
    <lineage>
        <taxon>Bacteria</taxon>
        <taxon>Bacillati</taxon>
        <taxon>Bacillota</taxon>
        <taxon>Bacilli</taxon>
        <taxon>Lactobacillales</taxon>
        <taxon>Lactobacillaceae</taxon>
        <taxon>Ligilactobacillus</taxon>
    </lineage>
</organism>
<gene>
    <name evidence="7" type="ORF">IV43_GL000587</name>
    <name evidence="8" type="ORF">LAC1533_1183</name>
</gene>
<dbReference type="GO" id="GO:0005737">
    <property type="term" value="C:cytoplasm"/>
    <property type="evidence" value="ECO:0007669"/>
    <property type="project" value="TreeGrafter"/>
</dbReference>
<reference evidence="8" key="3">
    <citation type="submission" date="2016-11" db="EMBL/GenBank/DDBJ databases">
        <authorList>
            <person name="Jaros S."/>
            <person name="Januszkiewicz K."/>
            <person name="Wedrychowicz H."/>
        </authorList>
    </citation>
    <scope>NUCLEOTIDE SEQUENCE [LARGE SCALE GENOMIC DNA]</scope>
    <source>
        <strain evidence="8">ACA-DC 1533</strain>
    </source>
</reference>
<dbReference type="EMBL" id="JQBK01000157">
    <property type="protein sequence ID" value="KRN78126.1"/>
    <property type="molecule type" value="Genomic_DNA"/>
</dbReference>
<name>A0A0R2JLM5_9LACO</name>
<dbReference type="GeneID" id="95349282"/>
<evidence type="ECO:0000256" key="1">
    <source>
        <dbReference type="ARBA" id="ARBA00006964"/>
    </source>
</evidence>
<dbReference type="NCBIfam" id="TIGR00486">
    <property type="entry name" value="YbgI_SA1388"/>
    <property type="match status" value="1"/>
</dbReference>
<dbReference type="PATRIC" id="fig|89059.3.peg.607"/>
<dbReference type="Gene3D" id="3.30.70.120">
    <property type="match status" value="1"/>
</dbReference>
<evidence type="ECO:0000256" key="4">
    <source>
        <dbReference type="ARBA" id="ARBA00022723"/>
    </source>
</evidence>
<evidence type="ECO:0000256" key="2">
    <source>
        <dbReference type="ARBA" id="ARBA00011643"/>
    </source>
</evidence>
<dbReference type="RefSeq" id="WP_010496004.1">
    <property type="nucleotide sequence ID" value="NZ_JQBK01000157.1"/>
</dbReference>
<reference evidence="7 9" key="1">
    <citation type="journal article" date="2015" name="Genome Announc.">
        <title>Expanding the biotechnology potential of lactobacilli through comparative genomics of 213 strains and associated genera.</title>
        <authorList>
            <person name="Sun Z."/>
            <person name="Harris H.M."/>
            <person name="McCann A."/>
            <person name="Guo C."/>
            <person name="Argimon S."/>
            <person name="Zhang W."/>
            <person name="Yang X."/>
            <person name="Jeffery I.B."/>
            <person name="Cooney J.C."/>
            <person name="Kagawa T.F."/>
            <person name="Liu W."/>
            <person name="Song Y."/>
            <person name="Salvetti E."/>
            <person name="Wrobel A."/>
            <person name="Rasinkangas P."/>
            <person name="Parkhill J."/>
            <person name="Rea M.C."/>
            <person name="O'Sullivan O."/>
            <person name="Ritari J."/>
            <person name="Douillard F.P."/>
            <person name="Paul Ross R."/>
            <person name="Yang R."/>
            <person name="Briner A.E."/>
            <person name="Felis G.E."/>
            <person name="de Vos W.M."/>
            <person name="Barrangou R."/>
            <person name="Klaenhammer T.R."/>
            <person name="Caufield P.W."/>
            <person name="Cui Y."/>
            <person name="Zhang H."/>
            <person name="O'Toole P.W."/>
        </authorList>
    </citation>
    <scope>NUCLEOTIDE SEQUENCE [LARGE SCALE GENOMIC DNA]</scope>
    <source>
        <strain evidence="7 9">DSM 15353</strain>
    </source>
</reference>
<dbReference type="FunFam" id="3.40.1390.30:FF:000001">
    <property type="entry name" value="GTP cyclohydrolase 1 type 2"/>
    <property type="match status" value="1"/>
</dbReference>
<evidence type="ECO:0000256" key="5">
    <source>
        <dbReference type="PIRNR" id="PIRNR037489"/>
    </source>
</evidence>
<sequence>MTTVNDIVSRFEEFSPKWLAEKGDPIGLQLGDLNQEVHKMMVTLDVRPETVQEAISQDVDFIFAHHPAMFHPLYSFDLSVPQNKMYAKLIENHISVYAAHTNLDSAQGGMNDWLADKLGLQGSEPLLGPFEEKTYKLAVFVPVNNAAHLRQGLAAAGAGQLGNYSNCSFSVQGKGRFLPGKNSDPYIGKVDQPEVAAEEKVEVVFPAKYKNQVLAAMYANHPYEEIVFDLYQIEDSGVKYGMGRVGDLVKPVKLKDFVAQCKEAFQIPALRVVSSELQQNIQRVAVLGGSGAKFYTDALAKNADVYVTGDVSYHTAHDMLASGLNVVDPGHHFEWVCQPELQNLFTKWSKENEWAVDVIATTINTDPFTFM</sequence>
<evidence type="ECO:0000313" key="9">
    <source>
        <dbReference type="Proteomes" id="UP000051491"/>
    </source>
</evidence>
<dbReference type="InterPro" id="IPR002678">
    <property type="entry name" value="DUF34/NIF3"/>
</dbReference>
<dbReference type="Gene3D" id="3.40.1390.30">
    <property type="entry name" value="NIF3 (NGG1p interacting factor 3)-like"/>
    <property type="match status" value="1"/>
</dbReference>
<dbReference type="PANTHER" id="PTHR13799">
    <property type="entry name" value="NGG1 INTERACTING FACTOR 3"/>
    <property type="match status" value="1"/>
</dbReference>
<dbReference type="InterPro" id="IPR015867">
    <property type="entry name" value="N-reg_PII/ATP_PRibTrfase_C"/>
</dbReference>
<evidence type="ECO:0000313" key="7">
    <source>
        <dbReference type="EMBL" id="KRN78126.1"/>
    </source>
</evidence>
<feature type="binding site" evidence="6">
    <location>
        <position position="104"/>
    </location>
    <ligand>
        <name>a divalent metal cation</name>
        <dbReference type="ChEBI" id="CHEBI:60240"/>
        <label>1</label>
    </ligand>
</feature>
<feature type="binding site" evidence="6">
    <location>
        <position position="331"/>
    </location>
    <ligand>
        <name>a divalent metal cation</name>
        <dbReference type="ChEBI" id="CHEBI:60240"/>
        <label>1</label>
    </ligand>
</feature>